<keyword evidence="3 6" id="KW-0240">DNA-directed RNA polymerase</keyword>
<dbReference type="InterPro" id="IPR036388">
    <property type="entry name" value="WH-like_DNA-bd_sf"/>
</dbReference>
<evidence type="ECO:0000313" key="9">
    <source>
        <dbReference type="Proteomes" id="UP001140560"/>
    </source>
</evidence>
<feature type="compositionally biased region" description="Polar residues" evidence="7">
    <location>
        <begin position="273"/>
        <end position="285"/>
    </location>
</feature>
<sequence length="390" mass="43454">MPAPVAPSPVLKPEEPAAAAAAAAAPSTQEVISPADALYDTCAERSLGTVFFQRDLSNMQVAETMAELTVLLQELCDRHLMKLMTLEGEPCWKLRSRSDADKYAENTPPPKSAANICERLRRLTPDERLLYHHIDQVQAEGIWSKALRARTNVTQQVLTKCLKGLESKDLVQSVMSVKFPNRKMYLLKHLKPSEDIAGGPWQSEGDFDTALIDTISGIIAQHIEHETCIRVPGNWNDYAQTDRAAAIAHKKAQVQGVRDIEEAPAVKPYQPSRDPNTSKLVHKNNPQYPTAASVADWLNSKELLRDKFVREDDMEQLLEMMVLDGRLEKISRTNYRTVLTATDTTVYNGFVDAPCGNCPVFDLCGDEGDISARTCVYFGQWLETESEPLV</sequence>
<dbReference type="SUPFAM" id="SSF46785">
    <property type="entry name" value="Winged helix' DNA-binding domain"/>
    <property type="match status" value="1"/>
</dbReference>
<comment type="subcellular location">
    <subcellularLocation>
        <location evidence="1 6">Nucleus</location>
    </subcellularLocation>
</comment>
<dbReference type="OrthoDB" id="613763at2759"/>
<dbReference type="AlphaFoldDB" id="A0A9W8XZI5"/>
<dbReference type="GO" id="GO:0005666">
    <property type="term" value="C:RNA polymerase III complex"/>
    <property type="evidence" value="ECO:0007669"/>
    <property type="project" value="UniProtKB-UniRule"/>
</dbReference>
<evidence type="ECO:0000256" key="1">
    <source>
        <dbReference type="ARBA" id="ARBA00004123"/>
    </source>
</evidence>
<dbReference type="Gene3D" id="1.10.10.10">
    <property type="entry name" value="Winged helix-like DNA-binding domain superfamily/Winged helix DNA-binding domain"/>
    <property type="match status" value="1"/>
</dbReference>
<organism evidence="8 9">
    <name type="scientific">Neocucurbitaria cava</name>
    <dbReference type="NCBI Taxonomy" id="798079"/>
    <lineage>
        <taxon>Eukaryota</taxon>
        <taxon>Fungi</taxon>
        <taxon>Dikarya</taxon>
        <taxon>Ascomycota</taxon>
        <taxon>Pezizomycotina</taxon>
        <taxon>Dothideomycetes</taxon>
        <taxon>Pleosporomycetidae</taxon>
        <taxon>Pleosporales</taxon>
        <taxon>Pleosporineae</taxon>
        <taxon>Cucurbitariaceae</taxon>
        <taxon>Neocucurbitaria</taxon>
    </lineage>
</organism>
<evidence type="ECO:0000256" key="4">
    <source>
        <dbReference type="ARBA" id="ARBA00023163"/>
    </source>
</evidence>
<protein>
    <recommendedName>
        <fullName evidence="6">DNA-directed RNA polymerase III subunit RPC6</fullName>
        <shortName evidence="6">RNA polymerase III subunit C6</shortName>
    </recommendedName>
</protein>
<keyword evidence="9" id="KW-1185">Reference proteome</keyword>
<evidence type="ECO:0000313" key="8">
    <source>
        <dbReference type="EMBL" id="KAJ4363923.1"/>
    </source>
</evidence>
<dbReference type="InterPro" id="IPR036390">
    <property type="entry name" value="WH_DNA-bd_sf"/>
</dbReference>
<dbReference type="Proteomes" id="UP001140560">
    <property type="component" value="Unassembled WGS sequence"/>
</dbReference>
<evidence type="ECO:0000256" key="3">
    <source>
        <dbReference type="ARBA" id="ARBA00022478"/>
    </source>
</evidence>
<evidence type="ECO:0000256" key="7">
    <source>
        <dbReference type="SAM" id="MobiDB-lite"/>
    </source>
</evidence>
<keyword evidence="4 6" id="KW-0804">Transcription</keyword>
<comment type="similarity">
    <text evidence="2 6">Belongs to the eukaryotic RPC34/RPC39 RNA polymerase subunit family.</text>
</comment>
<comment type="caution">
    <text evidence="8">The sequence shown here is derived from an EMBL/GenBank/DDBJ whole genome shotgun (WGS) entry which is preliminary data.</text>
</comment>
<evidence type="ECO:0000256" key="5">
    <source>
        <dbReference type="ARBA" id="ARBA00023242"/>
    </source>
</evidence>
<dbReference type="EMBL" id="JAPEUY010000018">
    <property type="protein sequence ID" value="KAJ4363923.1"/>
    <property type="molecule type" value="Genomic_DNA"/>
</dbReference>
<dbReference type="FunFam" id="1.10.10.10:FF:000116">
    <property type="entry name" value="DNA-directed RNA polymerase III subunit RPC6"/>
    <property type="match status" value="1"/>
</dbReference>
<dbReference type="PANTHER" id="PTHR12780">
    <property type="entry name" value="RNA POLYMERASE III DNA DIRECTED , 39KD SUBUNIT-RELATED"/>
    <property type="match status" value="1"/>
</dbReference>
<dbReference type="GO" id="GO:0005654">
    <property type="term" value="C:nucleoplasm"/>
    <property type="evidence" value="ECO:0007669"/>
    <property type="project" value="UniProtKB-ARBA"/>
</dbReference>
<keyword evidence="5 6" id="KW-0539">Nucleus</keyword>
<dbReference type="InterPro" id="IPR007832">
    <property type="entry name" value="RNA_pol_Rpc34"/>
</dbReference>
<evidence type="ECO:0000256" key="6">
    <source>
        <dbReference type="PIRNR" id="PIRNR028763"/>
    </source>
</evidence>
<dbReference type="InterPro" id="IPR016049">
    <property type="entry name" value="RNA_pol_Rpc34-like"/>
</dbReference>
<dbReference type="PIRSF" id="PIRSF028763">
    <property type="entry name" value="RNA_pol_Rpc34"/>
    <property type="match status" value="1"/>
</dbReference>
<feature type="region of interest" description="Disordered" evidence="7">
    <location>
        <begin position="262"/>
        <end position="285"/>
    </location>
</feature>
<dbReference type="GO" id="GO:0005737">
    <property type="term" value="C:cytoplasm"/>
    <property type="evidence" value="ECO:0007669"/>
    <property type="project" value="UniProtKB-ARBA"/>
</dbReference>
<reference evidence="8" key="1">
    <citation type="submission" date="2022-10" db="EMBL/GenBank/DDBJ databases">
        <title>Tapping the CABI collections for fungal endophytes: first genome assemblies for Collariella, Neodidymelliopsis, Ascochyta clinopodiicola, Didymella pomorum, Didymosphaeria variabile, Neocosmospora piperis and Neocucurbitaria cava.</title>
        <authorList>
            <person name="Hill R."/>
        </authorList>
    </citation>
    <scope>NUCLEOTIDE SEQUENCE</scope>
    <source>
        <strain evidence="8">IMI 356814</strain>
    </source>
</reference>
<proteinExistence type="inferred from homology"/>
<gene>
    <name evidence="8" type="primary">RPC34</name>
    <name evidence="8" type="ORF">N0V83_009376</name>
</gene>
<comment type="function">
    <text evidence="6">DNA-dependent RNA polymerase catalyzes the transcription of DNA into RNA using the four ribonucleoside triphosphates as substrates. Specific peripheric component of RNA polymerase III which synthesizes small RNAs, such as 5S rRNA and tRNAs.</text>
</comment>
<dbReference type="Pfam" id="PF05158">
    <property type="entry name" value="RNA_pol_Rpc34"/>
    <property type="match status" value="1"/>
</dbReference>
<accession>A0A9W8XZI5</accession>
<name>A0A9W8XZI5_9PLEO</name>
<dbReference type="GO" id="GO:0006383">
    <property type="term" value="P:transcription by RNA polymerase III"/>
    <property type="evidence" value="ECO:0007669"/>
    <property type="project" value="UniProtKB-UniRule"/>
</dbReference>
<evidence type="ECO:0000256" key="2">
    <source>
        <dbReference type="ARBA" id="ARBA00011038"/>
    </source>
</evidence>